<dbReference type="PRINTS" id="PR00111">
    <property type="entry name" value="ABHYDROLASE"/>
</dbReference>
<sequence length="263" mass="28223">MSVELHHTVTGPEDAPTLLLGGSLGSTTQMWEPQVEALSTALRVVRFDMRGHGRSPVPDGPYTMADLGGDVLALLDRLGVERTHYAGLSLGGMVGQWLAVNAPERIDRLALLATSPYPGGPQNWLDRAALARDQGPVALADTVVGRWFTEDFAKARPHEVTELRDGIADTPAEGYAACCEAISQWDVREDLRRVGAPTLVVGGSEDQATPVDGNAALIADRIPGARLRVLDHAAHLLSWEQAPRVNTLLTWHLAQAGPELSAR</sequence>
<dbReference type="InterPro" id="IPR026968">
    <property type="entry name" value="PcaD/CatD"/>
</dbReference>
<dbReference type="EMBL" id="JADBGI010000002">
    <property type="protein sequence ID" value="MBE2997501.1"/>
    <property type="molecule type" value="Genomic_DNA"/>
</dbReference>
<accession>A0ABR9P110</accession>
<protein>
    <submittedName>
        <fullName evidence="2">3-oxoadipate enol-lactonase</fullName>
        <ecNumber evidence="2">3.1.1.24</ecNumber>
    </submittedName>
</protein>
<dbReference type="InterPro" id="IPR029058">
    <property type="entry name" value="AB_hydrolase_fold"/>
</dbReference>
<keyword evidence="3" id="KW-1185">Reference proteome</keyword>
<keyword evidence="2" id="KW-0378">Hydrolase</keyword>
<dbReference type="SUPFAM" id="SSF53474">
    <property type="entry name" value="alpha/beta-Hydrolases"/>
    <property type="match status" value="1"/>
</dbReference>
<name>A0ABR9P110_9ACTN</name>
<dbReference type="Gene3D" id="3.40.50.1820">
    <property type="entry name" value="alpha/beta hydrolase"/>
    <property type="match status" value="1"/>
</dbReference>
<dbReference type="NCBIfam" id="TIGR02427">
    <property type="entry name" value="protocat_pcaD"/>
    <property type="match status" value="1"/>
</dbReference>
<dbReference type="GO" id="GO:0047570">
    <property type="term" value="F:3-oxoadipate enol-lactonase activity"/>
    <property type="evidence" value="ECO:0007669"/>
    <property type="project" value="UniProtKB-EC"/>
</dbReference>
<feature type="domain" description="AB hydrolase-1" evidence="1">
    <location>
        <begin position="20"/>
        <end position="240"/>
    </location>
</feature>
<evidence type="ECO:0000313" key="2">
    <source>
        <dbReference type="EMBL" id="MBE2997501.1"/>
    </source>
</evidence>
<evidence type="ECO:0000313" key="3">
    <source>
        <dbReference type="Proteomes" id="UP000806528"/>
    </source>
</evidence>
<comment type="caution">
    <text evidence="2">The sequence shown here is derived from an EMBL/GenBank/DDBJ whole genome shotgun (WGS) entry which is preliminary data.</text>
</comment>
<dbReference type="PANTHER" id="PTHR43433">
    <property type="entry name" value="HYDROLASE, ALPHA/BETA FOLD FAMILY PROTEIN"/>
    <property type="match status" value="1"/>
</dbReference>
<organism evidence="2 3">
    <name type="scientific">Nocardiopsis coralli</name>
    <dbReference type="NCBI Taxonomy" id="2772213"/>
    <lineage>
        <taxon>Bacteria</taxon>
        <taxon>Bacillati</taxon>
        <taxon>Actinomycetota</taxon>
        <taxon>Actinomycetes</taxon>
        <taxon>Streptosporangiales</taxon>
        <taxon>Nocardiopsidaceae</taxon>
        <taxon>Nocardiopsis</taxon>
    </lineage>
</organism>
<dbReference type="InterPro" id="IPR000073">
    <property type="entry name" value="AB_hydrolase_1"/>
</dbReference>
<dbReference type="RefSeq" id="WP_193120170.1">
    <property type="nucleotide sequence ID" value="NZ_JADBGI010000002.1"/>
</dbReference>
<dbReference type="EC" id="3.1.1.24" evidence="2"/>
<dbReference type="Proteomes" id="UP000806528">
    <property type="component" value="Unassembled WGS sequence"/>
</dbReference>
<dbReference type="PANTHER" id="PTHR43433:SF5">
    <property type="entry name" value="AB HYDROLASE-1 DOMAIN-CONTAINING PROTEIN"/>
    <property type="match status" value="1"/>
</dbReference>
<dbReference type="Pfam" id="PF00561">
    <property type="entry name" value="Abhydrolase_1"/>
    <property type="match status" value="1"/>
</dbReference>
<evidence type="ECO:0000259" key="1">
    <source>
        <dbReference type="Pfam" id="PF00561"/>
    </source>
</evidence>
<reference evidence="2 3" key="1">
    <citation type="submission" date="2020-09" db="EMBL/GenBank/DDBJ databases">
        <title>Diversity and distribution of actinomycetes associated with coral in the coast of Hainan.</title>
        <authorList>
            <person name="Li F."/>
        </authorList>
    </citation>
    <scope>NUCLEOTIDE SEQUENCE [LARGE SCALE GENOMIC DNA]</scope>
    <source>
        <strain evidence="2 3">HNM0947</strain>
    </source>
</reference>
<proteinExistence type="predicted"/>
<dbReference type="InterPro" id="IPR050471">
    <property type="entry name" value="AB_hydrolase"/>
</dbReference>
<gene>
    <name evidence="2" type="primary">pcaD</name>
    <name evidence="2" type="ORF">IDM40_02115</name>
</gene>